<accession>A0ABD7LIJ5</accession>
<gene>
    <name evidence="2" type="ORF">UA18_01688</name>
</gene>
<proteinExistence type="predicted"/>
<sequence>MQLHCCSSQRSEKLMKMFDHQSTARRIWLRDTQAACITPTEPARQSNFEKSKVFRWTVAACLLFVVVNVFQDDPVVAPTTPYHVTV</sequence>
<reference evidence="2 3" key="1">
    <citation type="submission" date="2016-04" db="EMBL/GenBank/DDBJ databases">
        <authorList>
            <person name="Peeters C."/>
        </authorList>
    </citation>
    <scope>NUCLEOTIDE SEQUENCE [LARGE SCALE GENOMIC DNA]</scope>
    <source>
        <strain evidence="2">LMG 29311</strain>
    </source>
</reference>
<keyword evidence="1" id="KW-0812">Transmembrane</keyword>
<name>A0ABD7LIJ5_9BURK</name>
<comment type="caution">
    <text evidence="2">The sequence shown here is derived from an EMBL/GenBank/DDBJ whole genome shotgun (WGS) entry which is preliminary data.</text>
</comment>
<protein>
    <submittedName>
        <fullName evidence="2">Uncharacterized protein</fullName>
    </submittedName>
</protein>
<evidence type="ECO:0000313" key="3">
    <source>
        <dbReference type="Proteomes" id="UP000196218"/>
    </source>
</evidence>
<keyword evidence="1" id="KW-1133">Transmembrane helix</keyword>
<evidence type="ECO:0000256" key="1">
    <source>
        <dbReference type="SAM" id="Phobius"/>
    </source>
</evidence>
<evidence type="ECO:0000313" key="2">
    <source>
        <dbReference type="EMBL" id="SAK16975.1"/>
    </source>
</evidence>
<dbReference type="EMBL" id="FKJW01000003">
    <property type="protein sequence ID" value="SAK16975.1"/>
    <property type="molecule type" value="Genomic_DNA"/>
</dbReference>
<dbReference type="AlphaFoldDB" id="A0ABD7LIJ5"/>
<keyword evidence="1" id="KW-0472">Membrane</keyword>
<organism evidence="2 3">
    <name type="scientific">Burkholderia multivorans</name>
    <dbReference type="NCBI Taxonomy" id="87883"/>
    <lineage>
        <taxon>Bacteria</taxon>
        <taxon>Pseudomonadati</taxon>
        <taxon>Pseudomonadota</taxon>
        <taxon>Betaproteobacteria</taxon>
        <taxon>Burkholderiales</taxon>
        <taxon>Burkholderiaceae</taxon>
        <taxon>Burkholderia</taxon>
        <taxon>Burkholderia cepacia complex</taxon>
    </lineage>
</organism>
<feature type="transmembrane region" description="Helical" evidence="1">
    <location>
        <begin position="53"/>
        <end position="71"/>
    </location>
</feature>
<dbReference type="Proteomes" id="UP000196218">
    <property type="component" value="Unassembled WGS sequence"/>
</dbReference>